<dbReference type="Pfam" id="PF00149">
    <property type="entry name" value="Metallophos"/>
    <property type="match status" value="1"/>
</dbReference>
<comment type="caution">
    <text evidence="7">The sequence shown here is derived from an EMBL/GenBank/DDBJ whole genome shotgun (WGS) entry which is preliminary data.</text>
</comment>
<name>A0A8J3AWU0_9BURK</name>
<evidence type="ECO:0000256" key="2">
    <source>
        <dbReference type="ARBA" id="ARBA00005419"/>
    </source>
</evidence>
<dbReference type="AlphaFoldDB" id="A0A8J3AWU0"/>
<reference evidence="7" key="1">
    <citation type="journal article" date="2014" name="Int. J. Syst. Evol. Microbiol.">
        <title>Complete genome sequence of Corynebacterium casei LMG S-19264T (=DSM 44701T), isolated from a smear-ripened cheese.</title>
        <authorList>
            <consortium name="US DOE Joint Genome Institute (JGI-PGF)"/>
            <person name="Walter F."/>
            <person name="Albersmeier A."/>
            <person name="Kalinowski J."/>
            <person name="Ruckert C."/>
        </authorList>
    </citation>
    <scope>NUCLEOTIDE SEQUENCE</scope>
    <source>
        <strain evidence="7">CCM 7664</strain>
    </source>
</reference>
<dbReference type="EC" id="3.6.1.41" evidence="5"/>
<proteinExistence type="inferred from homology"/>
<comment type="similarity">
    <text evidence="2 5">Belongs to the Ap4A hydrolase family.</text>
</comment>
<comment type="catalytic activity">
    <reaction evidence="4 5">
        <text>P(1),P(4)-bis(5'-adenosyl) tetraphosphate + H2O = 2 ADP + 2 H(+)</text>
        <dbReference type="Rhea" id="RHEA:24252"/>
        <dbReference type="ChEBI" id="CHEBI:15377"/>
        <dbReference type="ChEBI" id="CHEBI:15378"/>
        <dbReference type="ChEBI" id="CHEBI:58141"/>
        <dbReference type="ChEBI" id="CHEBI:456216"/>
        <dbReference type="EC" id="3.6.1.41"/>
    </reaction>
</comment>
<gene>
    <name evidence="5 7" type="primary">apaH</name>
    <name evidence="7" type="ORF">GCM10011430_07800</name>
</gene>
<dbReference type="EMBL" id="BMDP01000001">
    <property type="protein sequence ID" value="GGI53606.1"/>
    <property type="molecule type" value="Genomic_DNA"/>
</dbReference>
<evidence type="ECO:0000256" key="3">
    <source>
        <dbReference type="ARBA" id="ARBA00022801"/>
    </source>
</evidence>
<dbReference type="InterPro" id="IPR004843">
    <property type="entry name" value="Calcineurin-like_PHP"/>
</dbReference>
<dbReference type="NCBIfam" id="TIGR00668">
    <property type="entry name" value="apaH"/>
    <property type="match status" value="1"/>
</dbReference>
<keyword evidence="8" id="KW-1185">Reference proteome</keyword>
<dbReference type="GO" id="GO:0008803">
    <property type="term" value="F:bis(5'-nucleosyl)-tetraphosphatase (symmetrical) activity"/>
    <property type="evidence" value="ECO:0007669"/>
    <property type="project" value="UniProtKB-UniRule"/>
</dbReference>
<dbReference type="Gene3D" id="3.60.21.10">
    <property type="match status" value="1"/>
</dbReference>
<evidence type="ECO:0000256" key="5">
    <source>
        <dbReference type="HAMAP-Rule" id="MF_00199"/>
    </source>
</evidence>
<dbReference type="InterPro" id="IPR029052">
    <property type="entry name" value="Metallo-depent_PP-like"/>
</dbReference>
<evidence type="ECO:0000313" key="7">
    <source>
        <dbReference type="EMBL" id="GGI53606.1"/>
    </source>
</evidence>
<dbReference type="PIRSF" id="PIRSF000903">
    <property type="entry name" value="B5n-ttraPtase_sm"/>
    <property type="match status" value="1"/>
</dbReference>
<feature type="domain" description="Calcineurin-like phosphoesterase" evidence="6">
    <location>
        <begin position="1"/>
        <end position="163"/>
    </location>
</feature>
<keyword evidence="3 5" id="KW-0378">Hydrolase</keyword>
<dbReference type="HAMAP" id="MF_00199">
    <property type="entry name" value="ApaH"/>
    <property type="match status" value="1"/>
</dbReference>
<dbReference type="NCBIfam" id="NF001204">
    <property type="entry name" value="PRK00166.1"/>
    <property type="match status" value="1"/>
</dbReference>
<reference evidence="7" key="2">
    <citation type="submission" date="2020-09" db="EMBL/GenBank/DDBJ databases">
        <authorList>
            <person name="Sun Q."/>
            <person name="Sedlacek I."/>
        </authorList>
    </citation>
    <scope>NUCLEOTIDE SEQUENCE</scope>
    <source>
        <strain evidence="7">CCM 7664</strain>
    </source>
</reference>
<dbReference type="SUPFAM" id="SSF56300">
    <property type="entry name" value="Metallo-dependent phosphatases"/>
    <property type="match status" value="1"/>
</dbReference>
<organism evidence="7 8">
    <name type="scientific">Oxalicibacterium solurbis</name>
    <dbReference type="NCBI Taxonomy" id="69280"/>
    <lineage>
        <taxon>Bacteria</taxon>
        <taxon>Pseudomonadati</taxon>
        <taxon>Pseudomonadota</taxon>
        <taxon>Betaproteobacteria</taxon>
        <taxon>Burkholderiales</taxon>
        <taxon>Oxalobacteraceae</taxon>
        <taxon>Oxalicibacterium</taxon>
    </lineage>
</organism>
<evidence type="ECO:0000313" key="8">
    <source>
        <dbReference type="Proteomes" id="UP000627205"/>
    </source>
</evidence>
<dbReference type="PANTHER" id="PTHR40942:SF4">
    <property type="entry name" value="CYTOCHROME C5"/>
    <property type="match status" value="1"/>
</dbReference>
<dbReference type="PANTHER" id="PTHR40942">
    <property type="match status" value="1"/>
</dbReference>
<comment type="function">
    <text evidence="1 5">Hydrolyzes diadenosine 5',5'''-P1,P4-tetraphosphate to yield ADP.</text>
</comment>
<evidence type="ECO:0000256" key="4">
    <source>
        <dbReference type="ARBA" id="ARBA00049417"/>
    </source>
</evidence>
<dbReference type="InterPro" id="IPR004617">
    <property type="entry name" value="ApaH"/>
</dbReference>
<dbReference type="Proteomes" id="UP000627205">
    <property type="component" value="Unassembled WGS sequence"/>
</dbReference>
<dbReference type="CDD" id="cd07422">
    <property type="entry name" value="MPP_ApaH"/>
    <property type="match status" value="1"/>
</dbReference>
<dbReference type="RefSeq" id="WP_188419649.1">
    <property type="nucleotide sequence ID" value="NZ_BMDP01000001.1"/>
</dbReference>
<protein>
    <recommendedName>
        <fullName evidence="5">Bis(5'-nucleosyl)-tetraphosphatase, symmetrical</fullName>
        <ecNumber evidence="5">3.6.1.41</ecNumber>
    </recommendedName>
    <alternativeName>
        <fullName evidence="5">Ap4A hydrolase</fullName>
    </alternativeName>
    <alternativeName>
        <fullName evidence="5">Diadenosine 5',5'''-P1,P4-tetraphosphate pyrophosphohydrolase</fullName>
    </alternativeName>
    <alternativeName>
        <fullName evidence="5">Diadenosine tetraphosphatase</fullName>
    </alternativeName>
</protein>
<accession>A0A8J3AWU0</accession>
<evidence type="ECO:0000259" key="6">
    <source>
        <dbReference type="Pfam" id="PF00149"/>
    </source>
</evidence>
<sequence length="274" mass="30366">MTTYAIGDLQGCHTQFIALLKKIEAASPDAQFVFVGDLVNRGPQSLATLRHVRAMGNRARVVLGNHDLNLLAVFCGLRQPHASDTLDDILAADDRDELIDWLRHQPLALEADGCLCVHAGVLPQWSMQQTLSLAHEVETALRSANWKDFLQTMYGNTPDRWDDALQGADRLRCIVNALTRIRYCRADASMELKVSESLADAPPGLQPWFDMPDRQTENATVVFGHWSTLGLTLRPNLVGLDTGCVWGGKLTAVNLQDRSVVQVDCPQHRQPGKH</sequence>
<evidence type="ECO:0000256" key="1">
    <source>
        <dbReference type="ARBA" id="ARBA00003413"/>
    </source>
</evidence>